<evidence type="ECO:0000313" key="2">
    <source>
        <dbReference type="EMBL" id="GBF57855.1"/>
    </source>
</evidence>
<dbReference type="Pfam" id="PF00144">
    <property type="entry name" value="Beta-lactamase"/>
    <property type="match status" value="1"/>
</dbReference>
<feature type="domain" description="Beta-lactamase-related" evidence="1">
    <location>
        <begin position="28"/>
        <end position="396"/>
    </location>
</feature>
<sequence length="426" mass="45738">MLQKLPNKPRLKKPRLNKPIMKRLAETLGAVVARREAPGGAAILFSGQDIVWSGAVGVRETPDKPLLVSSKARVASISKVATALTLLKLVEADRIDLDQDISRHLGFALRHPAFPDSPITPRMILCHTAGIRDGENYRGVVGETLEGFFRPGGQNWNQGRHWADLPQPFGYFTYSNLAMGLLAQACEHAGGQRFDQLAQKLVFTPLGIKCGFNWSGITDQAAQEAATLYRRHVDKAGTDGDWQVQVDGAPAALPRPNLAYALGLGLQDYQLGSNGLLFSPQGGLRASVQDLARIGMALSGVVGLLEPATHAQLLKPHWTYREAHQASPANGDTSGGAFQGFGLGVHRLIPGDRCPVIGLTTEMIGHYGEAYGLLAGLWVDPISTRGFAWFITGSPYDPAPGTHSGIYRVEEDMMQAAAADLGLVAA</sequence>
<evidence type="ECO:0000313" key="3">
    <source>
        <dbReference type="Proteomes" id="UP000245086"/>
    </source>
</evidence>
<gene>
    <name evidence="2" type="primary">pbpE_2</name>
    <name evidence="2" type="ORF">PbB2_01525</name>
</gene>
<dbReference type="PANTHER" id="PTHR43283">
    <property type="entry name" value="BETA-LACTAMASE-RELATED"/>
    <property type="match status" value="1"/>
</dbReference>
<evidence type="ECO:0000259" key="1">
    <source>
        <dbReference type="Pfam" id="PF00144"/>
    </source>
</evidence>
<accession>A0A2P2E9W6</accession>
<reference evidence="2" key="1">
    <citation type="journal article" date="2018" name="Genome Announc.">
        <title>Draft Genome Sequence of "Candidatus Phycosocius bacilliformis," an Alphaproteobacterial Ectosymbiont of the Hydrocarbon-Producing Green Alga Botryococcus braunii.</title>
        <authorList>
            <person name="Tanabe Y."/>
            <person name="Yamaguchi H."/>
            <person name="Watanabe M.M."/>
        </authorList>
    </citation>
    <scope>NUCLEOTIDE SEQUENCE [LARGE SCALE GENOMIC DNA]</scope>
    <source>
        <strain evidence="2">BOTRYCO-2</strain>
    </source>
</reference>
<dbReference type="SUPFAM" id="SSF56601">
    <property type="entry name" value="beta-lactamase/transpeptidase-like"/>
    <property type="match status" value="1"/>
</dbReference>
<dbReference type="PANTHER" id="PTHR43283:SF3">
    <property type="entry name" value="BETA-LACTAMASE FAMILY PROTEIN (AFU_ORTHOLOGUE AFUA_5G07500)"/>
    <property type="match status" value="1"/>
</dbReference>
<dbReference type="Gene3D" id="3.40.710.10">
    <property type="entry name" value="DD-peptidase/beta-lactamase superfamily"/>
    <property type="match status" value="1"/>
</dbReference>
<dbReference type="EMBL" id="BFBR01000004">
    <property type="protein sequence ID" value="GBF57855.1"/>
    <property type="molecule type" value="Genomic_DNA"/>
</dbReference>
<dbReference type="OrthoDB" id="119951at2"/>
<dbReference type="AlphaFoldDB" id="A0A2P2E9W6"/>
<keyword evidence="3" id="KW-1185">Reference proteome</keyword>
<comment type="caution">
    <text evidence="2">The sequence shown here is derived from an EMBL/GenBank/DDBJ whole genome shotgun (WGS) entry which is preliminary data.</text>
</comment>
<dbReference type="InterPro" id="IPR050789">
    <property type="entry name" value="Diverse_Enzym_Activities"/>
</dbReference>
<protein>
    <submittedName>
        <fullName evidence="2">Penicillin-binding protein 4</fullName>
    </submittedName>
</protein>
<proteinExistence type="predicted"/>
<name>A0A2P2E9W6_9PROT</name>
<dbReference type="Proteomes" id="UP000245086">
    <property type="component" value="Unassembled WGS sequence"/>
</dbReference>
<dbReference type="InterPro" id="IPR001466">
    <property type="entry name" value="Beta-lactam-related"/>
</dbReference>
<dbReference type="InterPro" id="IPR012338">
    <property type="entry name" value="Beta-lactam/transpept-like"/>
</dbReference>
<organism evidence="2 3">
    <name type="scientific">Candidatus Phycosocius bacilliformis</name>
    <dbReference type="NCBI Taxonomy" id="1445552"/>
    <lineage>
        <taxon>Bacteria</taxon>
        <taxon>Pseudomonadati</taxon>
        <taxon>Pseudomonadota</taxon>
        <taxon>Alphaproteobacteria</taxon>
        <taxon>Caulobacterales</taxon>
        <taxon>Caulobacterales incertae sedis</taxon>
        <taxon>Candidatus Phycosocius</taxon>
    </lineage>
</organism>